<feature type="transmembrane region" description="Helical" evidence="2">
    <location>
        <begin position="1615"/>
        <end position="1633"/>
    </location>
</feature>
<evidence type="ECO:0000313" key="3">
    <source>
        <dbReference type="EMBL" id="CAD8049355.1"/>
    </source>
</evidence>
<sequence>MIYKIINTYLVTLFSFLANPTNFKIPNSVYALGIFIYFIQPYSKLFNNQSEPDTFMNYIATFSSYSTLIQFIQQENTDSTFWVFYAIFHLPILILIILPILNSFSSKQDRENNPFLSSVSSFYSVLLSFYSFILSEIYLEFNSQLIFSNSLIQKFVGVIFGCCSFGISQMSSFICQTHEFNDINRYKRKISLFQVAQLLKALITVSSYFPTKSSKLSIVICIILFSIISIYDSLIQRPFPSVFLTKWYLGSALAFAMANIIQIIFKYDLIIESCSIYLIIGLCPLSYYLGLSFYEDKFMKLIQNRNIQDFWIYSQELIEMYSSQELKLIVYISIRNHINHCQNVGCYCTKYGKNLKLDSNSQSIISGNKDTTLNYRCLRELNLKFDDIVKLMDSLFFQTLNHPKLKRKDRLNYLYASFLEKYSGNKLMSYYFLKLFCYKHKAKLSYFYKLIFPKIIKKLELKLIYFNKIQQENNQKEQQIDELSLETIIQIENSCQSYQQSFIQILTQKIIIWQLIEKGSESIQIFIKKIYRPLMEIVTQNKKIQQEISQLSQNYENAGFLKLLQLSYLVISNSLGRVNILEQKIQELKNRDQYREDEGLNNFNLMRGQFTLIKTGLIKSLGCILSKNEDRIEAFFNYNRDEQTKITNINQLMPPHIASFHNQIIHQYIQNGQTYLLYENRRVYVSNKNQFIFPIMLSLRNDFTNFEDCVFNVCMLKVSFQDAIMFDARGSILGMSENLFSLLSDSEKLFSYADLLKYGLIQVLFPNFYKVLNDIDETQNNYYKESDVTTDLEFEDLKSSIHINSNFISLCQQYQNHSSGSQYDNQLSKMSTTHNKVELFDKRDRELMKDFAQEQKNLKKSSRGFRLRFDLQKFEKNFKGLSQEFFTFVGTESHRQNIFTYFIIDIKEISSAKSKPNQTVSTISQYLTISHNYTQTDQRVSTSMFNKEIQYNAQMNEEIDGQEEKGTLQFNISLSQPMQPVFQVESPRIQLETPKDTERGMLSNKHQQSDLVGQQRYFKNSFDNFYEKQLKQKELTDPKFISKNGLQDDGIREFEEELEFGQLNQQQQIQMQINQLMEDPPTFQKQQCVVYVHKIKQNKQKRILDEQQSTTSGMSKAERENLEKIYMNSKMPHQFYYLISSWIFITFISLISVITLSIISISMLEDVITTSAHLLIPYEFNRAYINSAQQAIYLHSKQFQDENINNFNLSINQLQESITETTITYRELLNEEIDQYIKVQENNIPIKVYTDIDTFQSVEINIYDFLLSNYQIMLSINETNQLLNLISRFYDITESTDVINDFQMQGIIDDIDQMMLVQDYITFLTIGILVLPLFPYLRNYNKLNIYQEKIVLLITRVNINEFQKEVKNLSEILENIKKLNTLNLVTNDFVSQEILNDRLNYSLKTNAKQQILQTKIYDVKLSMWFEVSILIFIFFSVTIYLIGGLLFSNQIPSDYLARAEQYVHLSHEYQHIQHYNLLNEMIVNNYTTETMSDIYVKYDEAIQSYNFLPLPLAKENGDLEFLNEIYYNDLCDNSNHFVCGQKQFRKSYQNGLNGVLQNIKLLFYQEHFKRYVSDEYWALIVFFPSFIEPFIYQIISEKNTYLSTYIYNLEVGCLLYYLAGGLSMTLFSFLYFYKQSEILHNQIYLIRHLLMFIPFEKFNEQITLSLLKQIKEY</sequence>
<name>A0A8S1K6B8_PARPR</name>
<keyword evidence="2" id="KW-0472">Membrane</keyword>
<feature type="transmembrane region" description="Helical" evidence="2">
    <location>
        <begin position="216"/>
        <end position="235"/>
    </location>
</feature>
<feature type="transmembrane region" description="Helical" evidence="2">
    <location>
        <begin position="277"/>
        <end position="294"/>
    </location>
</feature>
<feature type="transmembrane region" description="Helical" evidence="2">
    <location>
        <begin position="190"/>
        <end position="209"/>
    </location>
</feature>
<feature type="transmembrane region" description="Helical" evidence="2">
    <location>
        <begin position="81"/>
        <end position="101"/>
    </location>
</feature>
<keyword evidence="4" id="KW-1185">Reference proteome</keyword>
<feature type="transmembrane region" description="Helical" evidence="2">
    <location>
        <begin position="121"/>
        <end position="139"/>
    </location>
</feature>
<dbReference type="Proteomes" id="UP000688137">
    <property type="component" value="Unassembled WGS sequence"/>
</dbReference>
<keyword evidence="2" id="KW-0812">Transmembrane</keyword>
<evidence type="ECO:0000256" key="2">
    <source>
        <dbReference type="SAM" id="Phobius"/>
    </source>
</evidence>
<feature type="transmembrane region" description="Helical" evidence="2">
    <location>
        <begin position="151"/>
        <end position="170"/>
    </location>
</feature>
<comment type="caution">
    <text evidence="3">The sequence shown here is derived from an EMBL/GenBank/DDBJ whole genome shotgun (WGS) entry which is preliminary data.</text>
</comment>
<organism evidence="3 4">
    <name type="scientific">Paramecium primaurelia</name>
    <dbReference type="NCBI Taxonomy" id="5886"/>
    <lineage>
        <taxon>Eukaryota</taxon>
        <taxon>Sar</taxon>
        <taxon>Alveolata</taxon>
        <taxon>Ciliophora</taxon>
        <taxon>Intramacronucleata</taxon>
        <taxon>Oligohymenophorea</taxon>
        <taxon>Peniculida</taxon>
        <taxon>Parameciidae</taxon>
        <taxon>Paramecium</taxon>
    </lineage>
</organism>
<keyword evidence="1" id="KW-0175">Coiled coil</keyword>
<feature type="transmembrane region" description="Helical" evidence="2">
    <location>
        <begin position="1427"/>
        <end position="1448"/>
    </location>
</feature>
<evidence type="ECO:0000313" key="4">
    <source>
        <dbReference type="Proteomes" id="UP000688137"/>
    </source>
</evidence>
<feature type="transmembrane region" description="Helical" evidence="2">
    <location>
        <begin position="1320"/>
        <end position="1337"/>
    </location>
</feature>
<dbReference type="PANTHER" id="PTHR31600:SF2">
    <property type="entry name" value="GAMETE ENRICHED GENE 10 PROTEIN-RELATED"/>
    <property type="match status" value="1"/>
</dbReference>
<gene>
    <name evidence="3" type="ORF">PPRIM_AZ9-3.1.T0130423</name>
</gene>
<keyword evidence="2" id="KW-1133">Transmembrane helix</keyword>
<dbReference type="InterPro" id="IPR052994">
    <property type="entry name" value="Tiny_macrocysts_regulators"/>
</dbReference>
<evidence type="ECO:0008006" key="5">
    <source>
        <dbReference type="Google" id="ProtNLM"/>
    </source>
</evidence>
<feature type="coiled-coil region" evidence="1">
    <location>
        <begin position="534"/>
        <end position="591"/>
    </location>
</feature>
<protein>
    <recommendedName>
        <fullName evidence="5">Transmembrane protein</fullName>
    </recommendedName>
</protein>
<feature type="transmembrane region" description="Helical" evidence="2">
    <location>
        <begin position="247"/>
        <end position="265"/>
    </location>
</feature>
<feature type="transmembrane region" description="Helical" evidence="2">
    <location>
        <begin position="1135"/>
        <end position="1159"/>
    </location>
</feature>
<feature type="transmembrane region" description="Helical" evidence="2">
    <location>
        <begin position="55"/>
        <end position="72"/>
    </location>
</feature>
<dbReference type="OMA" id="AYINSAQ"/>
<proteinExistence type="predicted"/>
<evidence type="ECO:0000256" key="1">
    <source>
        <dbReference type="SAM" id="Coils"/>
    </source>
</evidence>
<feature type="transmembrane region" description="Helical" evidence="2">
    <location>
        <begin position="1576"/>
        <end position="1595"/>
    </location>
</feature>
<dbReference type="PANTHER" id="PTHR31600">
    <property type="entry name" value="TINY MACROCYSTS PROTEIN B-RELATED"/>
    <property type="match status" value="1"/>
</dbReference>
<accession>A0A8S1K6B8</accession>
<dbReference type="EMBL" id="CAJJDM010000010">
    <property type="protein sequence ID" value="CAD8049355.1"/>
    <property type="molecule type" value="Genomic_DNA"/>
</dbReference>
<reference evidence="3" key="1">
    <citation type="submission" date="2021-01" db="EMBL/GenBank/DDBJ databases">
        <authorList>
            <consortium name="Genoscope - CEA"/>
            <person name="William W."/>
        </authorList>
    </citation>
    <scope>NUCLEOTIDE SEQUENCE</scope>
</reference>